<name>A0A7J7K7K8_BUGNE</name>
<protein>
    <submittedName>
        <fullName evidence="1">Uncharacterized protein</fullName>
    </submittedName>
</protein>
<gene>
    <name evidence="1" type="ORF">EB796_007077</name>
</gene>
<dbReference type="AlphaFoldDB" id="A0A7J7K7K8"/>
<dbReference type="EMBL" id="VXIV02001033">
    <property type="protein sequence ID" value="KAF6034622.1"/>
    <property type="molecule type" value="Genomic_DNA"/>
</dbReference>
<organism evidence="1 2">
    <name type="scientific">Bugula neritina</name>
    <name type="common">Brown bryozoan</name>
    <name type="synonym">Sertularia neritina</name>
    <dbReference type="NCBI Taxonomy" id="10212"/>
    <lineage>
        <taxon>Eukaryota</taxon>
        <taxon>Metazoa</taxon>
        <taxon>Spiralia</taxon>
        <taxon>Lophotrochozoa</taxon>
        <taxon>Bryozoa</taxon>
        <taxon>Gymnolaemata</taxon>
        <taxon>Cheilostomatida</taxon>
        <taxon>Flustrina</taxon>
        <taxon>Buguloidea</taxon>
        <taxon>Bugulidae</taxon>
        <taxon>Bugula</taxon>
    </lineage>
</organism>
<sequence length="136" mass="14950">MYGKAGFEHVTNSWNLLGKNAACCGINSGDDFQHAKYWSGEIAADSAPCGATATKGCKEDLESHFISYDDIWFTSVIAVKVFLMVSTFDLAYFEVTSGHLSLLELIMLLHTTCVCKSGLQHGISRDSESFRLVNKK</sequence>
<dbReference type="Proteomes" id="UP000593567">
    <property type="component" value="Unassembled WGS sequence"/>
</dbReference>
<reference evidence="1" key="1">
    <citation type="submission" date="2020-06" db="EMBL/GenBank/DDBJ databases">
        <title>Draft genome of Bugula neritina, a colonial animal packing powerful symbionts and potential medicines.</title>
        <authorList>
            <person name="Rayko M."/>
        </authorList>
    </citation>
    <scope>NUCLEOTIDE SEQUENCE [LARGE SCALE GENOMIC DNA]</scope>
    <source>
        <strain evidence="1">Kwan_BN1</strain>
    </source>
</reference>
<evidence type="ECO:0000313" key="2">
    <source>
        <dbReference type="Proteomes" id="UP000593567"/>
    </source>
</evidence>
<evidence type="ECO:0000313" key="1">
    <source>
        <dbReference type="EMBL" id="KAF6034622.1"/>
    </source>
</evidence>
<accession>A0A7J7K7K8</accession>
<proteinExistence type="predicted"/>
<keyword evidence="2" id="KW-1185">Reference proteome</keyword>
<comment type="caution">
    <text evidence="1">The sequence shown here is derived from an EMBL/GenBank/DDBJ whole genome shotgun (WGS) entry which is preliminary data.</text>
</comment>